<dbReference type="RefSeq" id="WP_008333301.1">
    <property type="nucleotide sequence ID" value="NZ_CH902578.1"/>
</dbReference>
<dbReference type="eggNOG" id="COG1585">
    <property type="taxonomic scope" value="Bacteria"/>
</dbReference>
<reference evidence="2 3" key="1">
    <citation type="journal article" date="2010" name="J. Bacteriol.">
        <title>Genome sequences of Pelagibaca bermudensis HTCC2601T and Maritimibacter alkaliphilus HTCC2654T, the type strains of two marine Roseobacter genera.</title>
        <authorList>
            <person name="Thrash J.C."/>
            <person name="Cho J.C."/>
            <person name="Ferriera S."/>
            <person name="Johnson J."/>
            <person name="Vergin K.L."/>
            <person name="Giovannoni S.J."/>
        </authorList>
    </citation>
    <scope>NUCLEOTIDE SEQUENCE [LARGE SCALE GENOMIC DNA]</scope>
    <source>
        <strain evidence="2 3">HTCC2654</strain>
    </source>
</reference>
<keyword evidence="3" id="KW-1185">Reference proteome</keyword>
<evidence type="ECO:0000313" key="3">
    <source>
        <dbReference type="Proteomes" id="UP000002931"/>
    </source>
</evidence>
<evidence type="ECO:0000313" key="2">
    <source>
        <dbReference type="EMBL" id="EAQ14128.1"/>
    </source>
</evidence>
<evidence type="ECO:0000256" key="1">
    <source>
        <dbReference type="SAM" id="Phobius"/>
    </source>
</evidence>
<dbReference type="STRING" id="314271.RB2654_15701"/>
<feature type="transmembrane region" description="Helical" evidence="1">
    <location>
        <begin position="7"/>
        <end position="31"/>
    </location>
</feature>
<dbReference type="AlphaFoldDB" id="A3VB10"/>
<sequence>MMMLWEIWWVWIAAALVLAIFEVFTAGFVFVGFALGAAVVGVLLAVGVSIALAWALVVFAIVSVAAWVILRAAFGVRRGQRQTFHRDINED</sequence>
<dbReference type="OrthoDB" id="7745385at2"/>
<feature type="transmembrane region" description="Helical" evidence="1">
    <location>
        <begin position="37"/>
        <end position="70"/>
    </location>
</feature>
<dbReference type="EMBL" id="AAMT01000002">
    <property type="protein sequence ID" value="EAQ14128.1"/>
    <property type="molecule type" value="Genomic_DNA"/>
</dbReference>
<dbReference type="Proteomes" id="UP000002931">
    <property type="component" value="Unassembled WGS sequence"/>
</dbReference>
<keyword evidence="1" id="KW-1133">Transmembrane helix</keyword>
<protein>
    <recommendedName>
        <fullName evidence="4">NfeD-like C-terminal domain-containing protein</fullName>
    </recommendedName>
</protein>
<organism evidence="2 3">
    <name type="scientific">Maritimibacter alkaliphilus HTCC2654</name>
    <dbReference type="NCBI Taxonomy" id="314271"/>
    <lineage>
        <taxon>Bacteria</taxon>
        <taxon>Pseudomonadati</taxon>
        <taxon>Pseudomonadota</taxon>
        <taxon>Alphaproteobacteria</taxon>
        <taxon>Rhodobacterales</taxon>
        <taxon>Roseobacteraceae</taxon>
        <taxon>Maritimibacter</taxon>
    </lineage>
</organism>
<keyword evidence="1" id="KW-0812">Transmembrane</keyword>
<dbReference type="HOGENOM" id="CLU_186098_0_0_5"/>
<evidence type="ECO:0008006" key="4">
    <source>
        <dbReference type="Google" id="ProtNLM"/>
    </source>
</evidence>
<accession>A3VB10</accession>
<keyword evidence="1" id="KW-0472">Membrane</keyword>
<gene>
    <name evidence="2" type="ORF">RB2654_15701</name>
</gene>
<proteinExistence type="predicted"/>
<comment type="caution">
    <text evidence="2">The sequence shown here is derived from an EMBL/GenBank/DDBJ whole genome shotgun (WGS) entry which is preliminary data.</text>
</comment>
<name>A3VB10_9RHOB</name>